<keyword evidence="1" id="KW-1133">Transmembrane helix</keyword>
<protein>
    <submittedName>
        <fullName evidence="2">Uncharacterized protein</fullName>
    </submittedName>
</protein>
<sequence>MKLLNNTNKKIIDSGCHVQGIHLKPHKILTHMLFDFLILRVIFIGMRRRFRFFCIVIPDLIRNDKRKTI</sequence>
<feature type="transmembrane region" description="Helical" evidence="1">
    <location>
        <begin position="28"/>
        <end position="46"/>
    </location>
</feature>
<dbReference type="EMBL" id="UINC01000257">
    <property type="protein sequence ID" value="SUZ52122.1"/>
    <property type="molecule type" value="Genomic_DNA"/>
</dbReference>
<keyword evidence="1" id="KW-0812">Transmembrane</keyword>
<organism evidence="2">
    <name type="scientific">marine metagenome</name>
    <dbReference type="NCBI Taxonomy" id="408172"/>
    <lineage>
        <taxon>unclassified sequences</taxon>
        <taxon>metagenomes</taxon>
        <taxon>ecological metagenomes</taxon>
    </lineage>
</organism>
<name>A0A381NC18_9ZZZZ</name>
<gene>
    <name evidence="2" type="ORF">METZ01_LOCUS4976</name>
</gene>
<evidence type="ECO:0000313" key="2">
    <source>
        <dbReference type="EMBL" id="SUZ52122.1"/>
    </source>
</evidence>
<accession>A0A381NC18</accession>
<reference evidence="2" key="1">
    <citation type="submission" date="2018-05" db="EMBL/GenBank/DDBJ databases">
        <authorList>
            <person name="Lanie J.A."/>
            <person name="Ng W.-L."/>
            <person name="Kazmierczak K.M."/>
            <person name="Andrzejewski T.M."/>
            <person name="Davidsen T.M."/>
            <person name="Wayne K.J."/>
            <person name="Tettelin H."/>
            <person name="Glass J.I."/>
            <person name="Rusch D."/>
            <person name="Podicherti R."/>
            <person name="Tsui H.-C.T."/>
            <person name="Winkler M.E."/>
        </authorList>
    </citation>
    <scope>NUCLEOTIDE SEQUENCE</scope>
</reference>
<proteinExistence type="predicted"/>
<keyword evidence="1" id="KW-0472">Membrane</keyword>
<dbReference type="AlphaFoldDB" id="A0A381NC18"/>
<evidence type="ECO:0000256" key="1">
    <source>
        <dbReference type="SAM" id="Phobius"/>
    </source>
</evidence>